<keyword evidence="2" id="KW-1185">Reference proteome</keyword>
<proteinExistence type="predicted"/>
<dbReference type="GeneID" id="71926726"/>
<dbReference type="EMBL" id="CP096019">
    <property type="protein sequence ID" value="UPM43179.1"/>
    <property type="molecule type" value="Genomic_DNA"/>
</dbReference>
<protein>
    <submittedName>
        <fullName evidence="1">Uncharacterized protein</fullName>
    </submittedName>
</protein>
<evidence type="ECO:0000313" key="2">
    <source>
        <dbReference type="Proteomes" id="UP000831768"/>
    </source>
</evidence>
<gene>
    <name evidence="1" type="ORF">MW046_01725</name>
</gene>
<dbReference type="AlphaFoldDB" id="A0A8U0A316"/>
<reference evidence="1" key="1">
    <citation type="submission" date="2022-04" db="EMBL/GenBank/DDBJ databases">
        <title>Halocatena sp. nov., isolated from a salt lake.</title>
        <authorList>
            <person name="Cui H.-L."/>
        </authorList>
    </citation>
    <scope>NUCLEOTIDE SEQUENCE</scope>
    <source>
        <strain evidence="1">AD-1</strain>
    </source>
</reference>
<evidence type="ECO:0000313" key="1">
    <source>
        <dbReference type="EMBL" id="UPM43179.1"/>
    </source>
</evidence>
<accession>A0A8U0A316</accession>
<sequence length="360" mass="41389">MTAFDDRVLVFEDIDENFKDIRAPLEEELLDELSLQRFDHDTPFDTDGVMDELENRVKSPHFPLLIVLDYDLTAASNQVRREHVRQLCEDHDLPLCIYHRIDSGLEDERRVKVYEEDRIKINPSKGPEEVARDAANIAKGFNQIRNSFADALGTESQPAIPEILDAPRGVRGKLDQYSWGNPGALMGGGPDMNRDDLIRRSTTHLGYWIHNELLEFPGALLNPIALAAYLNVDHESFCEALAYQEPFNNALYEGPFSELGRWWWTPKVDKIRAEHMTDTDTEMPLGQTIFRRLELPEIEQAVCHDGESENHEDARYYCIIKEKSVCEEHSKNPEGWIPMGATRSRISRDELARLEPWTLS</sequence>
<dbReference type="KEGG" id="haad:MW046_01725"/>
<organism evidence="1 2">
    <name type="scientific">Halocatena salina</name>
    <dbReference type="NCBI Taxonomy" id="2934340"/>
    <lineage>
        <taxon>Archaea</taxon>
        <taxon>Methanobacteriati</taxon>
        <taxon>Methanobacteriota</taxon>
        <taxon>Stenosarchaea group</taxon>
        <taxon>Halobacteria</taxon>
        <taxon>Halobacteriales</taxon>
        <taxon>Natronomonadaceae</taxon>
        <taxon>Halocatena</taxon>
    </lineage>
</organism>
<dbReference type="Proteomes" id="UP000831768">
    <property type="component" value="Chromosome"/>
</dbReference>
<name>A0A8U0A316_9EURY</name>
<dbReference type="RefSeq" id="WP_247993847.1">
    <property type="nucleotide sequence ID" value="NZ_CP096019.1"/>
</dbReference>